<comment type="caution">
    <text evidence="2">The sequence shown here is derived from an EMBL/GenBank/DDBJ whole genome shotgun (WGS) entry which is preliminary data.</text>
</comment>
<evidence type="ECO:0000256" key="1">
    <source>
        <dbReference type="SAM" id="MobiDB-lite"/>
    </source>
</evidence>
<keyword evidence="3" id="KW-1185">Reference proteome</keyword>
<name>A0ABD0LVW4_9CAEN</name>
<protein>
    <submittedName>
        <fullName evidence="2">Uncharacterized protein</fullName>
    </submittedName>
</protein>
<accession>A0ABD0LVW4</accession>
<dbReference type="Proteomes" id="UP001519460">
    <property type="component" value="Unassembled WGS sequence"/>
</dbReference>
<feature type="region of interest" description="Disordered" evidence="1">
    <location>
        <begin position="1"/>
        <end position="32"/>
    </location>
</feature>
<sequence>MTSRRRGDVKVSGNDFRKAAPAQRGELKHVTGRRTKVKVSELMSPEGQLAIMMVQEETVQERQQLRGEATTQKTDKPTTVIHVLPPHPPKPPDSTGDDGRSSTITTTATSATTATTDSPPGFAEALERVCTLRLPGDITDKNYTPRKTRKRALRFGDRLHNAMEVVEIVRHADCDDEDHSESESDEEEALQRAATISSVERCMAWVELHFDNDDTSSQCSADR</sequence>
<feature type="region of interest" description="Disordered" evidence="1">
    <location>
        <begin position="61"/>
        <end position="122"/>
    </location>
</feature>
<proteinExistence type="predicted"/>
<dbReference type="EMBL" id="JACVVK020000018">
    <property type="protein sequence ID" value="KAK7503714.1"/>
    <property type="molecule type" value="Genomic_DNA"/>
</dbReference>
<organism evidence="2 3">
    <name type="scientific">Batillaria attramentaria</name>
    <dbReference type="NCBI Taxonomy" id="370345"/>
    <lineage>
        <taxon>Eukaryota</taxon>
        <taxon>Metazoa</taxon>
        <taxon>Spiralia</taxon>
        <taxon>Lophotrochozoa</taxon>
        <taxon>Mollusca</taxon>
        <taxon>Gastropoda</taxon>
        <taxon>Caenogastropoda</taxon>
        <taxon>Sorbeoconcha</taxon>
        <taxon>Cerithioidea</taxon>
        <taxon>Batillariidae</taxon>
        <taxon>Batillaria</taxon>
    </lineage>
</organism>
<reference evidence="2 3" key="1">
    <citation type="journal article" date="2023" name="Sci. Data">
        <title>Genome assembly of the Korean intertidal mud-creeper Batillaria attramentaria.</title>
        <authorList>
            <person name="Patra A.K."/>
            <person name="Ho P.T."/>
            <person name="Jun S."/>
            <person name="Lee S.J."/>
            <person name="Kim Y."/>
            <person name="Won Y.J."/>
        </authorList>
    </citation>
    <scope>NUCLEOTIDE SEQUENCE [LARGE SCALE GENOMIC DNA]</scope>
    <source>
        <strain evidence="2">Wonlab-2016</strain>
    </source>
</reference>
<feature type="compositionally biased region" description="Low complexity" evidence="1">
    <location>
        <begin position="101"/>
        <end position="116"/>
    </location>
</feature>
<evidence type="ECO:0000313" key="2">
    <source>
        <dbReference type="EMBL" id="KAK7503714.1"/>
    </source>
</evidence>
<dbReference type="AlphaFoldDB" id="A0ABD0LVW4"/>
<gene>
    <name evidence="2" type="ORF">BaRGS_00004837</name>
</gene>
<evidence type="ECO:0000313" key="3">
    <source>
        <dbReference type="Proteomes" id="UP001519460"/>
    </source>
</evidence>